<keyword evidence="2" id="KW-1185">Reference proteome</keyword>
<dbReference type="InterPro" id="IPR007423">
    <property type="entry name" value="Sel_put"/>
</dbReference>
<evidence type="ECO:0000313" key="2">
    <source>
        <dbReference type="Proteomes" id="UP001497493"/>
    </source>
</evidence>
<sequence>MKNPVVTLSRAWRARIEGKSAKALMDRFASAEPCGLLGRLWLGLRRLTGDDAYDRYLAHWRKCHGDAGPPLSRAAFYAAELQRRWNGIGRCC</sequence>
<accession>A0ABP1C4W0</accession>
<name>A0ABP1C4W0_9GAMM</name>
<protein>
    <recommendedName>
        <fullName evidence="3">DUF466 domain-containing protein</fullName>
    </recommendedName>
</protein>
<dbReference type="Pfam" id="PF04328">
    <property type="entry name" value="Sel_put"/>
    <property type="match status" value="1"/>
</dbReference>
<evidence type="ECO:0008006" key="3">
    <source>
        <dbReference type="Google" id="ProtNLM"/>
    </source>
</evidence>
<organism evidence="1 2">
    <name type="scientific">Candidatus Methylocalor cossyra</name>
    <dbReference type="NCBI Taxonomy" id="3108543"/>
    <lineage>
        <taxon>Bacteria</taxon>
        <taxon>Pseudomonadati</taxon>
        <taxon>Pseudomonadota</taxon>
        <taxon>Gammaproteobacteria</taxon>
        <taxon>Methylococcales</taxon>
        <taxon>Methylococcaceae</taxon>
        <taxon>Candidatus Methylocalor</taxon>
    </lineage>
</organism>
<proteinExistence type="predicted"/>
<evidence type="ECO:0000313" key="1">
    <source>
        <dbReference type="EMBL" id="CAL1239244.1"/>
    </source>
</evidence>
<reference evidence="1 2" key="1">
    <citation type="submission" date="2024-04" db="EMBL/GenBank/DDBJ databases">
        <authorList>
            <person name="Cremers G."/>
        </authorList>
    </citation>
    <scope>NUCLEOTIDE SEQUENCE [LARGE SCALE GENOMIC DNA]</scope>
    <source>
        <strain evidence="1">MeCH1-AG</strain>
    </source>
</reference>
<dbReference type="EMBL" id="OZ026884">
    <property type="protein sequence ID" value="CAL1239244.1"/>
    <property type="molecule type" value="Genomic_DNA"/>
</dbReference>
<dbReference type="Proteomes" id="UP001497493">
    <property type="component" value="Chromosome"/>
</dbReference>
<gene>
    <name evidence="1" type="ORF">MECH1_V1_0468</name>
</gene>